<keyword evidence="2 4" id="KW-0012">Acyltransferase</keyword>
<dbReference type="EMBL" id="JBGUBD010000011">
    <property type="protein sequence ID" value="MFA9479747.1"/>
    <property type="molecule type" value="Genomic_DNA"/>
</dbReference>
<dbReference type="RefSeq" id="WP_425346670.1">
    <property type="nucleotide sequence ID" value="NZ_JBGUBD010000011.1"/>
</dbReference>
<evidence type="ECO:0000256" key="1">
    <source>
        <dbReference type="ARBA" id="ARBA00022679"/>
    </source>
</evidence>
<comment type="caution">
    <text evidence="4">The sequence shown here is derived from an EMBL/GenBank/DDBJ whole genome shotgun (WGS) entry which is preliminary data.</text>
</comment>
<reference evidence="4 5" key="1">
    <citation type="submission" date="2024-08" db="EMBL/GenBank/DDBJ databases">
        <title>Whole-genome sequencing of halo(alkali)philic microorganisms from hypersaline lakes.</title>
        <authorList>
            <person name="Sorokin D.Y."/>
            <person name="Merkel A.Y."/>
            <person name="Messina E."/>
            <person name="Yakimov M."/>
        </authorList>
    </citation>
    <scope>NUCLEOTIDE SEQUENCE [LARGE SCALE GENOMIC DNA]</scope>
    <source>
        <strain evidence="4 5">AB-hyl4</strain>
    </source>
</reference>
<evidence type="ECO:0000256" key="2">
    <source>
        <dbReference type="ARBA" id="ARBA00023315"/>
    </source>
</evidence>
<sequence>MHSEPSNHPFTVRPSTPADQPQVDRLIREGLLPGHVAYEAARADRIRQSIGSDRERFLVAEADGRIIGALAVIEAKADVGHLHWLRVDPQWQTDLEVAKALIRAAAEHARDVGLLKLAMHAPADVEETVTAHYQQLGFVFSRTREIEDLHVLEYYLNLYEKPNPQP</sequence>
<dbReference type="CDD" id="cd04301">
    <property type="entry name" value="NAT_SF"/>
    <property type="match status" value="1"/>
</dbReference>
<dbReference type="Pfam" id="PF13673">
    <property type="entry name" value="Acetyltransf_10"/>
    <property type="match status" value="1"/>
</dbReference>
<dbReference type="PROSITE" id="PS51186">
    <property type="entry name" value="GNAT"/>
    <property type="match status" value="1"/>
</dbReference>
<dbReference type="SUPFAM" id="SSF55729">
    <property type="entry name" value="Acyl-CoA N-acyltransferases (Nat)"/>
    <property type="match status" value="1"/>
</dbReference>
<feature type="domain" description="N-acetyltransferase" evidence="3">
    <location>
        <begin position="10"/>
        <end position="164"/>
    </location>
</feature>
<dbReference type="InterPro" id="IPR016181">
    <property type="entry name" value="Acyl_CoA_acyltransferase"/>
</dbReference>
<organism evidence="4 5">
    <name type="scientific">Natronomicrosphaera hydrolytica</name>
    <dbReference type="NCBI Taxonomy" id="3242702"/>
    <lineage>
        <taxon>Bacteria</taxon>
        <taxon>Pseudomonadati</taxon>
        <taxon>Planctomycetota</taxon>
        <taxon>Phycisphaerae</taxon>
        <taxon>Phycisphaerales</taxon>
        <taxon>Phycisphaeraceae</taxon>
        <taxon>Natronomicrosphaera</taxon>
    </lineage>
</organism>
<dbReference type="InterPro" id="IPR050832">
    <property type="entry name" value="Bact_Acetyltransf"/>
</dbReference>
<gene>
    <name evidence="4" type="ORF">ACERK3_15780</name>
</gene>
<keyword evidence="1 4" id="KW-0808">Transferase</keyword>
<name>A0ABV4U804_9BACT</name>
<dbReference type="EC" id="2.3.-.-" evidence="4"/>
<dbReference type="InterPro" id="IPR000182">
    <property type="entry name" value="GNAT_dom"/>
</dbReference>
<protein>
    <submittedName>
        <fullName evidence="4">GNAT family N-acetyltransferase</fullName>
        <ecNumber evidence="4">2.3.-.-</ecNumber>
    </submittedName>
</protein>
<dbReference type="Gene3D" id="3.40.630.30">
    <property type="match status" value="1"/>
</dbReference>
<keyword evidence="5" id="KW-1185">Reference proteome</keyword>
<evidence type="ECO:0000313" key="4">
    <source>
        <dbReference type="EMBL" id="MFA9479747.1"/>
    </source>
</evidence>
<evidence type="ECO:0000313" key="5">
    <source>
        <dbReference type="Proteomes" id="UP001575105"/>
    </source>
</evidence>
<dbReference type="PANTHER" id="PTHR43877">
    <property type="entry name" value="AMINOALKYLPHOSPHONATE N-ACETYLTRANSFERASE-RELATED-RELATED"/>
    <property type="match status" value="1"/>
</dbReference>
<proteinExistence type="predicted"/>
<accession>A0ABV4U804</accession>
<dbReference type="GO" id="GO:0016746">
    <property type="term" value="F:acyltransferase activity"/>
    <property type="evidence" value="ECO:0007669"/>
    <property type="project" value="UniProtKB-KW"/>
</dbReference>
<dbReference type="Proteomes" id="UP001575105">
    <property type="component" value="Unassembled WGS sequence"/>
</dbReference>
<evidence type="ECO:0000259" key="3">
    <source>
        <dbReference type="PROSITE" id="PS51186"/>
    </source>
</evidence>